<keyword evidence="1" id="KW-0472">Membrane</keyword>
<protein>
    <submittedName>
        <fullName evidence="2">Uncharacterized protein</fullName>
    </submittedName>
</protein>
<dbReference type="EMBL" id="JADEWL010000149">
    <property type="protein sequence ID" value="MBE9216242.1"/>
    <property type="molecule type" value="Genomic_DNA"/>
</dbReference>
<organism evidence="2 3">
    <name type="scientific">Plectonema cf. radiosum LEGE 06105</name>
    <dbReference type="NCBI Taxonomy" id="945769"/>
    <lineage>
        <taxon>Bacteria</taxon>
        <taxon>Bacillati</taxon>
        <taxon>Cyanobacteriota</taxon>
        <taxon>Cyanophyceae</taxon>
        <taxon>Oscillatoriophycideae</taxon>
        <taxon>Oscillatoriales</taxon>
        <taxon>Microcoleaceae</taxon>
        <taxon>Plectonema</taxon>
    </lineage>
</organism>
<dbReference type="AlphaFoldDB" id="A0A8J7F7W8"/>
<evidence type="ECO:0000256" key="1">
    <source>
        <dbReference type="SAM" id="Phobius"/>
    </source>
</evidence>
<feature type="transmembrane region" description="Helical" evidence="1">
    <location>
        <begin position="68"/>
        <end position="86"/>
    </location>
</feature>
<gene>
    <name evidence="2" type="ORF">IQ247_26875</name>
</gene>
<reference evidence="2" key="1">
    <citation type="submission" date="2020-10" db="EMBL/GenBank/DDBJ databases">
        <authorList>
            <person name="Castelo-Branco R."/>
            <person name="Eusebio N."/>
            <person name="Adriana R."/>
            <person name="Vieira A."/>
            <person name="Brugerolle De Fraissinette N."/>
            <person name="Rezende De Castro R."/>
            <person name="Schneider M.P."/>
            <person name="Vasconcelos V."/>
            <person name="Leao P.N."/>
        </authorList>
    </citation>
    <scope>NUCLEOTIDE SEQUENCE</scope>
    <source>
        <strain evidence="2">LEGE 06105</strain>
    </source>
</reference>
<dbReference type="RefSeq" id="WP_193924702.1">
    <property type="nucleotide sequence ID" value="NZ_JADEWL010000149.1"/>
</dbReference>
<keyword evidence="1" id="KW-0812">Transmembrane</keyword>
<feature type="transmembrane region" description="Helical" evidence="1">
    <location>
        <begin position="92"/>
        <end position="109"/>
    </location>
</feature>
<keyword evidence="3" id="KW-1185">Reference proteome</keyword>
<comment type="caution">
    <text evidence="2">The sequence shown here is derived from an EMBL/GenBank/DDBJ whole genome shotgun (WGS) entry which is preliminary data.</text>
</comment>
<keyword evidence="1" id="KW-1133">Transmembrane helix</keyword>
<feature type="transmembrane region" description="Helical" evidence="1">
    <location>
        <begin position="130"/>
        <end position="148"/>
    </location>
</feature>
<feature type="transmembrane region" description="Helical" evidence="1">
    <location>
        <begin position="154"/>
        <end position="175"/>
    </location>
</feature>
<name>A0A8J7F7W8_9CYAN</name>
<evidence type="ECO:0000313" key="3">
    <source>
        <dbReference type="Proteomes" id="UP000620559"/>
    </source>
</evidence>
<proteinExistence type="predicted"/>
<dbReference type="Proteomes" id="UP000620559">
    <property type="component" value="Unassembled WGS sequence"/>
</dbReference>
<evidence type="ECO:0000313" key="2">
    <source>
        <dbReference type="EMBL" id="MBE9216242.1"/>
    </source>
</evidence>
<accession>A0A8J7F7W8</accession>
<sequence>MIPLIIFLFFFPACLGILRQVIWSTELSHQLLALAIFLLCIEQANMANHDLQKVADAKNIVKDARLNYFQIITIVTIIIELIGFYLSSIWLGWGSIIILFGLIWFNLFVDIKINNSSQNIIQTWKITERLPVLIADIFGLILISLWILKIGDFGISLGLFAMTMVYCSIKLFLFFNSLNYLREV</sequence>